<sequence>PRLHYLHETRIFPITKINRKFIKLKSRSTYSHKLIIVSGFIAIQYLHLKFVRSAIMGVVRKLTKMLLDGQKNILRTSSKMMGVMPKPAYEKVTIEITVDKQKETEEKTCNMPSKEHVENAKLEIGEHEEYQYLNHIKKILEKGVKRGDRTGVGTYSIFGAQMRYSLHNETFPLLTTKRVFWRGVVEELLWFIRGSTNAIELKDKNIHIWDANSTREFLDSVGLKDREEGDLGPVYGFQWRHFGAEYKGTHADYTNKGIDQLAHVINTIKTRPTDRRIIMCAWNPVDIPEMALPPCHCLCQFFVADDELSCQLYQRSADMGLGVPFNIASYALLTYMIAHVTGLKPGEFIHTLGDSHVYLNHEEALMEQLKREPRPFPKLIIKRKVDNIEDFKAEDFELVGYNPHPKLSMPMAV</sequence>
<dbReference type="GO" id="GO:0005739">
    <property type="term" value="C:mitochondrion"/>
    <property type="evidence" value="ECO:0007669"/>
    <property type="project" value="TreeGrafter"/>
</dbReference>
<dbReference type="InterPro" id="IPR045097">
    <property type="entry name" value="Thymidate_synth/dCMP_Mease"/>
</dbReference>
<dbReference type="CDD" id="cd00351">
    <property type="entry name" value="TS_Pyrimidine_HMase"/>
    <property type="match status" value="1"/>
</dbReference>
<dbReference type="GO" id="GO:0006235">
    <property type="term" value="P:dTTP biosynthetic process"/>
    <property type="evidence" value="ECO:0007669"/>
    <property type="project" value="UniProtKB-UniPathway"/>
</dbReference>
<comment type="similarity">
    <text evidence="2">Belongs to the thymidylate synthase family.</text>
</comment>
<keyword evidence="6" id="KW-0808">Transferase</keyword>
<feature type="transmembrane region" description="Helical" evidence="10">
    <location>
        <begin position="30"/>
        <end position="48"/>
    </location>
</feature>
<evidence type="ECO:0000256" key="6">
    <source>
        <dbReference type="ARBA" id="ARBA00022679"/>
    </source>
</evidence>
<evidence type="ECO:0000313" key="12">
    <source>
        <dbReference type="EMBL" id="VEN42366.1"/>
    </source>
</evidence>
<evidence type="ECO:0000256" key="4">
    <source>
        <dbReference type="ARBA" id="ARBA00015931"/>
    </source>
</evidence>
<evidence type="ECO:0000256" key="7">
    <source>
        <dbReference type="ARBA" id="ARBA00022727"/>
    </source>
</evidence>
<evidence type="ECO:0000256" key="1">
    <source>
        <dbReference type="ARBA" id="ARBA00004992"/>
    </source>
</evidence>
<proteinExistence type="inferred from homology"/>
<dbReference type="UniPathway" id="UPA00575"/>
<keyword evidence="10" id="KW-1133">Transmembrane helix</keyword>
<evidence type="ECO:0000256" key="8">
    <source>
        <dbReference type="ARBA" id="ARBA00047344"/>
    </source>
</evidence>
<name>A0A653C340_CALMS</name>
<evidence type="ECO:0000256" key="3">
    <source>
        <dbReference type="ARBA" id="ARBA00011947"/>
    </source>
</evidence>
<dbReference type="Proteomes" id="UP000410492">
    <property type="component" value="Unassembled WGS sequence"/>
</dbReference>
<dbReference type="EC" id="2.1.1.45" evidence="3"/>
<dbReference type="InterPro" id="IPR000398">
    <property type="entry name" value="Thymidylate_synthase"/>
</dbReference>
<keyword evidence="10" id="KW-0472">Membrane</keyword>
<keyword evidence="10" id="KW-0812">Transmembrane</keyword>
<organism evidence="12 13">
    <name type="scientific">Callosobruchus maculatus</name>
    <name type="common">Southern cowpea weevil</name>
    <name type="synonym">Pulse bruchid</name>
    <dbReference type="NCBI Taxonomy" id="64391"/>
    <lineage>
        <taxon>Eukaryota</taxon>
        <taxon>Metazoa</taxon>
        <taxon>Ecdysozoa</taxon>
        <taxon>Arthropoda</taxon>
        <taxon>Hexapoda</taxon>
        <taxon>Insecta</taxon>
        <taxon>Pterygota</taxon>
        <taxon>Neoptera</taxon>
        <taxon>Endopterygota</taxon>
        <taxon>Coleoptera</taxon>
        <taxon>Polyphaga</taxon>
        <taxon>Cucujiformia</taxon>
        <taxon>Chrysomeloidea</taxon>
        <taxon>Chrysomelidae</taxon>
        <taxon>Bruchinae</taxon>
        <taxon>Bruchini</taxon>
        <taxon>Callosobruchus</taxon>
    </lineage>
</organism>
<evidence type="ECO:0000259" key="11">
    <source>
        <dbReference type="Pfam" id="PF00303"/>
    </source>
</evidence>
<keyword evidence="7" id="KW-0545">Nucleotide biosynthesis</keyword>
<dbReference type="AlphaFoldDB" id="A0A653C340"/>
<evidence type="ECO:0000256" key="5">
    <source>
        <dbReference type="ARBA" id="ARBA00022603"/>
    </source>
</evidence>
<dbReference type="GO" id="GO:0032259">
    <property type="term" value="P:methylation"/>
    <property type="evidence" value="ECO:0007669"/>
    <property type="project" value="UniProtKB-KW"/>
</dbReference>
<feature type="domain" description="Thymidylate synthase/dCMP hydroxymethylase" evidence="11">
    <location>
        <begin position="131"/>
        <end position="413"/>
    </location>
</feature>
<dbReference type="OrthoDB" id="766at2759"/>
<evidence type="ECO:0000256" key="10">
    <source>
        <dbReference type="SAM" id="Phobius"/>
    </source>
</evidence>
<feature type="non-terminal residue" evidence="12">
    <location>
        <position position="1"/>
    </location>
</feature>
<dbReference type="GO" id="GO:0006231">
    <property type="term" value="P:dTMP biosynthetic process"/>
    <property type="evidence" value="ECO:0007669"/>
    <property type="project" value="InterPro"/>
</dbReference>
<dbReference type="PROSITE" id="PS00091">
    <property type="entry name" value="THYMIDYLATE_SYNTHASE"/>
    <property type="match status" value="1"/>
</dbReference>
<dbReference type="Pfam" id="PF00303">
    <property type="entry name" value="Thymidylat_synt"/>
    <property type="match status" value="1"/>
</dbReference>
<protein>
    <recommendedName>
        <fullName evidence="4">Thymidylate synthase</fullName>
        <ecNumber evidence="3">2.1.1.45</ecNumber>
    </recommendedName>
</protein>
<keyword evidence="5" id="KW-0489">Methyltransferase</keyword>
<dbReference type="InterPro" id="IPR023451">
    <property type="entry name" value="Thymidate_synth/dCMP_Mease_dom"/>
</dbReference>
<dbReference type="PANTHER" id="PTHR11548">
    <property type="entry name" value="THYMIDYLATE SYNTHASE 1"/>
    <property type="match status" value="1"/>
</dbReference>
<comment type="catalytic activity">
    <reaction evidence="8">
        <text>dUMP + (6R)-5,10-methylene-5,6,7,8-tetrahydrofolate = 7,8-dihydrofolate + dTMP</text>
        <dbReference type="Rhea" id="RHEA:12104"/>
        <dbReference type="ChEBI" id="CHEBI:15636"/>
        <dbReference type="ChEBI" id="CHEBI:57451"/>
        <dbReference type="ChEBI" id="CHEBI:63528"/>
        <dbReference type="ChEBI" id="CHEBI:246422"/>
        <dbReference type="EC" id="2.1.1.45"/>
    </reaction>
</comment>
<dbReference type="EMBL" id="CAACVG010006892">
    <property type="protein sequence ID" value="VEN42366.1"/>
    <property type="molecule type" value="Genomic_DNA"/>
</dbReference>
<dbReference type="InterPro" id="IPR036926">
    <property type="entry name" value="Thymidate_synth/dCMP_Mease_sf"/>
</dbReference>
<keyword evidence="13" id="KW-1185">Reference proteome</keyword>
<dbReference type="PRINTS" id="PR00108">
    <property type="entry name" value="THYMDSNTHASE"/>
</dbReference>
<dbReference type="FunFam" id="3.30.572.10:FF:000002">
    <property type="entry name" value="Possible thymidylate synthase"/>
    <property type="match status" value="1"/>
</dbReference>
<evidence type="ECO:0000256" key="2">
    <source>
        <dbReference type="ARBA" id="ARBA00009972"/>
    </source>
</evidence>
<accession>A0A653C340</accession>
<dbReference type="GO" id="GO:0004799">
    <property type="term" value="F:thymidylate synthase activity"/>
    <property type="evidence" value="ECO:0007669"/>
    <property type="project" value="UniProtKB-EC"/>
</dbReference>
<feature type="active site" evidence="9">
    <location>
        <position position="295"/>
    </location>
</feature>
<evidence type="ECO:0000256" key="9">
    <source>
        <dbReference type="PROSITE-ProRule" id="PRU10016"/>
    </source>
</evidence>
<dbReference type="HAMAP" id="MF_00008">
    <property type="entry name" value="Thymidy_synth_bact"/>
    <property type="match status" value="1"/>
</dbReference>
<dbReference type="NCBIfam" id="NF002497">
    <property type="entry name" value="PRK01827.1-3"/>
    <property type="match status" value="1"/>
</dbReference>
<dbReference type="SUPFAM" id="SSF55831">
    <property type="entry name" value="Thymidylate synthase/dCMP hydroxymethylase"/>
    <property type="match status" value="1"/>
</dbReference>
<dbReference type="Gene3D" id="3.30.572.10">
    <property type="entry name" value="Thymidylate synthase/dCMP hydroxymethylase domain"/>
    <property type="match status" value="1"/>
</dbReference>
<dbReference type="GO" id="GO:0005829">
    <property type="term" value="C:cytosol"/>
    <property type="evidence" value="ECO:0007669"/>
    <property type="project" value="TreeGrafter"/>
</dbReference>
<dbReference type="InterPro" id="IPR020940">
    <property type="entry name" value="Thymidylate_synthase_AS"/>
</dbReference>
<reference evidence="12 13" key="1">
    <citation type="submission" date="2019-01" db="EMBL/GenBank/DDBJ databases">
        <authorList>
            <person name="Sayadi A."/>
        </authorList>
    </citation>
    <scope>NUCLEOTIDE SEQUENCE [LARGE SCALE GENOMIC DNA]</scope>
</reference>
<dbReference type="PANTHER" id="PTHR11548:SF2">
    <property type="entry name" value="THYMIDYLATE SYNTHASE"/>
    <property type="match status" value="1"/>
</dbReference>
<comment type="pathway">
    <text evidence="1">Pyrimidine metabolism; dTTP biosynthesis.</text>
</comment>
<gene>
    <name evidence="12" type="ORF">CALMAC_LOCUS5879</name>
</gene>
<dbReference type="NCBIfam" id="TIGR03284">
    <property type="entry name" value="thym_sym"/>
    <property type="match status" value="1"/>
</dbReference>
<evidence type="ECO:0000313" key="13">
    <source>
        <dbReference type="Proteomes" id="UP000410492"/>
    </source>
</evidence>